<dbReference type="GO" id="GO:0016987">
    <property type="term" value="F:sigma factor activity"/>
    <property type="evidence" value="ECO:0007669"/>
    <property type="project" value="InterPro"/>
</dbReference>
<dbReference type="InterPro" id="IPR036388">
    <property type="entry name" value="WH-like_DNA-bd_sf"/>
</dbReference>
<dbReference type="RefSeq" id="WP_185434216.1">
    <property type="nucleotide sequence ID" value="NZ_JAARSH010000002.1"/>
</dbReference>
<sequence length="183" mass="21074">MMHKLMKEYRSGRLDLIKVLDSMPVVESKGVPGKRIVNSKRTDKGTLLHGMISDMTYALDWMRTGREPQSLRGIERQGVYNNTIHMDPSTLANLLGVSITQRSIDEYKPDDYEIEILEFFDAILSDREKECFTLVRANEYSFQEAAVALHIEKASVQEYVRRAENKLKEAFSNNLWFCGYVNG</sequence>
<dbReference type="AlphaFoldDB" id="A0A842AGE4"/>
<gene>
    <name evidence="2" type="ORF">HB904_03925</name>
</gene>
<dbReference type="Proteomes" id="UP000574104">
    <property type="component" value="Unassembled WGS sequence"/>
</dbReference>
<organism evidence="2 3">
    <name type="scientific">Listeria booriae</name>
    <dbReference type="NCBI Taxonomy" id="1552123"/>
    <lineage>
        <taxon>Bacteria</taxon>
        <taxon>Bacillati</taxon>
        <taxon>Bacillota</taxon>
        <taxon>Bacilli</taxon>
        <taxon>Bacillales</taxon>
        <taxon>Listeriaceae</taxon>
        <taxon>Listeria</taxon>
    </lineage>
</organism>
<dbReference type="EMBL" id="JAARSH010000002">
    <property type="protein sequence ID" value="MBC1615320.1"/>
    <property type="molecule type" value="Genomic_DNA"/>
</dbReference>
<feature type="domain" description="RNA polymerase sigma factor 70 region 4 type 2" evidence="1">
    <location>
        <begin position="124"/>
        <end position="167"/>
    </location>
</feature>
<evidence type="ECO:0000313" key="2">
    <source>
        <dbReference type="EMBL" id="MBC1615320.1"/>
    </source>
</evidence>
<dbReference type="InterPro" id="IPR013249">
    <property type="entry name" value="RNA_pol_sigma70_r4_t2"/>
</dbReference>
<dbReference type="Gene3D" id="1.10.10.10">
    <property type="entry name" value="Winged helix-like DNA-binding domain superfamily/Winged helix DNA-binding domain"/>
    <property type="match status" value="1"/>
</dbReference>
<evidence type="ECO:0000313" key="3">
    <source>
        <dbReference type="Proteomes" id="UP000574104"/>
    </source>
</evidence>
<reference evidence="2 3" key="1">
    <citation type="submission" date="2020-03" db="EMBL/GenBank/DDBJ databases">
        <title>Soil Listeria distribution.</title>
        <authorList>
            <person name="Liao J."/>
            <person name="Wiedmann M."/>
        </authorList>
    </citation>
    <scope>NUCLEOTIDE SEQUENCE [LARGE SCALE GENOMIC DNA]</scope>
    <source>
        <strain evidence="2 3">FSL L7-1299</strain>
    </source>
</reference>
<protein>
    <recommendedName>
        <fullName evidence="1">RNA polymerase sigma factor 70 region 4 type 2 domain-containing protein</fullName>
    </recommendedName>
</protein>
<dbReference type="GO" id="GO:0003677">
    <property type="term" value="F:DNA binding"/>
    <property type="evidence" value="ECO:0007669"/>
    <property type="project" value="InterPro"/>
</dbReference>
<comment type="caution">
    <text evidence="2">The sequence shown here is derived from an EMBL/GenBank/DDBJ whole genome shotgun (WGS) entry which is preliminary data.</text>
</comment>
<dbReference type="InterPro" id="IPR013324">
    <property type="entry name" value="RNA_pol_sigma_r3/r4-like"/>
</dbReference>
<accession>A0A842AGE4</accession>
<dbReference type="SUPFAM" id="SSF88659">
    <property type="entry name" value="Sigma3 and sigma4 domains of RNA polymerase sigma factors"/>
    <property type="match status" value="1"/>
</dbReference>
<name>A0A842AGE4_9LIST</name>
<evidence type="ECO:0000259" key="1">
    <source>
        <dbReference type="Pfam" id="PF08281"/>
    </source>
</evidence>
<dbReference type="GO" id="GO:0006352">
    <property type="term" value="P:DNA-templated transcription initiation"/>
    <property type="evidence" value="ECO:0007669"/>
    <property type="project" value="InterPro"/>
</dbReference>
<proteinExistence type="predicted"/>
<dbReference type="Pfam" id="PF08281">
    <property type="entry name" value="Sigma70_r4_2"/>
    <property type="match status" value="1"/>
</dbReference>